<feature type="domain" description="Glycosyltransferase 2-like" evidence="5">
    <location>
        <begin position="9"/>
        <end position="149"/>
    </location>
</feature>
<dbReference type="Gene3D" id="3.40.50.11090">
    <property type="match status" value="1"/>
</dbReference>
<comment type="similarity">
    <text evidence="1">Belongs to the glycosyltransferase 2 family.</text>
</comment>
<accession>A0A1F7X9M2</accession>
<dbReference type="AlphaFoldDB" id="A0A1F7X9M2"/>
<keyword evidence="2" id="KW-0328">Glycosyltransferase</keyword>
<evidence type="ECO:0000259" key="4">
    <source>
        <dbReference type="Pfam" id="PF00534"/>
    </source>
</evidence>
<gene>
    <name evidence="6" type="ORF">A2Z22_00260</name>
</gene>
<dbReference type="PANTHER" id="PTHR43179">
    <property type="entry name" value="RHAMNOSYLTRANSFERASE WBBL"/>
    <property type="match status" value="1"/>
</dbReference>
<evidence type="ECO:0000313" key="6">
    <source>
        <dbReference type="EMBL" id="OGM11469.1"/>
    </source>
</evidence>
<dbReference type="SUPFAM" id="SSF53448">
    <property type="entry name" value="Nucleotide-diphospho-sugar transferases"/>
    <property type="match status" value="1"/>
</dbReference>
<name>A0A1F7X9M2_9BACT</name>
<evidence type="ECO:0000256" key="2">
    <source>
        <dbReference type="ARBA" id="ARBA00022676"/>
    </source>
</evidence>
<feature type="domain" description="Glycosyl transferase family 1" evidence="4">
    <location>
        <begin position="501"/>
        <end position="657"/>
    </location>
</feature>
<dbReference type="EMBL" id="MGFS01000016">
    <property type="protein sequence ID" value="OGM11469.1"/>
    <property type="molecule type" value="Genomic_DNA"/>
</dbReference>
<dbReference type="InterPro" id="IPR001173">
    <property type="entry name" value="Glyco_trans_2-like"/>
</dbReference>
<dbReference type="Pfam" id="PF00534">
    <property type="entry name" value="Glycos_transf_1"/>
    <property type="match status" value="1"/>
</dbReference>
<dbReference type="Pfam" id="PF00535">
    <property type="entry name" value="Glycos_transf_2"/>
    <property type="match status" value="1"/>
</dbReference>
<keyword evidence="3" id="KW-0808">Transferase</keyword>
<dbReference type="SUPFAM" id="SSF53756">
    <property type="entry name" value="UDP-Glycosyltransferase/glycogen phosphorylase"/>
    <property type="match status" value="1"/>
</dbReference>
<evidence type="ECO:0000259" key="5">
    <source>
        <dbReference type="Pfam" id="PF00535"/>
    </source>
</evidence>
<dbReference type="Gene3D" id="3.40.50.2000">
    <property type="entry name" value="Glycogen Phosphorylase B"/>
    <property type="match status" value="1"/>
</dbReference>
<organism evidence="6 7">
    <name type="scientific">Candidatus Woesebacteria bacterium RBG_16_34_12</name>
    <dbReference type="NCBI Taxonomy" id="1802480"/>
    <lineage>
        <taxon>Bacteria</taxon>
        <taxon>Candidatus Woeseibacteriota</taxon>
    </lineage>
</organism>
<evidence type="ECO:0000313" key="7">
    <source>
        <dbReference type="Proteomes" id="UP000177053"/>
    </source>
</evidence>
<comment type="caution">
    <text evidence="6">The sequence shown here is derived from an EMBL/GenBank/DDBJ whole genome shotgun (WGS) entry which is preliminary data.</text>
</comment>
<dbReference type="InterPro" id="IPR001296">
    <property type="entry name" value="Glyco_trans_1"/>
</dbReference>
<dbReference type="PANTHER" id="PTHR43179:SF12">
    <property type="entry name" value="GALACTOFURANOSYLTRANSFERASE GLFT2"/>
    <property type="match status" value="1"/>
</dbReference>
<evidence type="ECO:0000256" key="1">
    <source>
        <dbReference type="ARBA" id="ARBA00006739"/>
    </source>
</evidence>
<reference evidence="6 7" key="1">
    <citation type="journal article" date="2016" name="Nat. Commun.">
        <title>Thousands of microbial genomes shed light on interconnected biogeochemical processes in an aquifer system.</title>
        <authorList>
            <person name="Anantharaman K."/>
            <person name="Brown C.T."/>
            <person name="Hug L.A."/>
            <person name="Sharon I."/>
            <person name="Castelle C.J."/>
            <person name="Probst A.J."/>
            <person name="Thomas B.C."/>
            <person name="Singh A."/>
            <person name="Wilkins M.J."/>
            <person name="Karaoz U."/>
            <person name="Brodie E.L."/>
            <person name="Williams K.H."/>
            <person name="Hubbard S.S."/>
            <person name="Banfield J.F."/>
        </authorList>
    </citation>
    <scope>NUCLEOTIDE SEQUENCE [LARGE SCALE GENOMIC DNA]</scope>
</reference>
<dbReference type="CDD" id="cd04186">
    <property type="entry name" value="GT_2_like_c"/>
    <property type="match status" value="1"/>
</dbReference>
<dbReference type="GO" id="GO:0016757">
    <property type="term" value="F:glycosyltransferase activity"/>
    <property type="evidence" value="ECO:0007669"/>
    <property type="project" value="UniProtKB-KW"/>
</dbReference>
<evidence type="ECO:0008006" key="8">
    <source>
        <dbReference type="Google" id="ProtNLM"/>
    </source>
</evidence>
<protein>
    <recommendedName>
        <fullName evidence="8">Glycosyltransferase 2-like domain-containing protein</fullName>
    </recommendedName>
</protein>
<evidence type="ECO:0000256" key="3">
    <source>
        <dbReference type="ARBA" id="ARBA00022679"/>
    </source>
</evidence>
<dbReference type="Proteomes" id="UP000177053">
    <property type="component" value="Unassembled WGS sequence"/>
</dbReference>
<proteinExistence type="inferred from homology"/>
<sequence>MIKINPKVSIIILNYNGIAETIKCLNSLKKTKYNNFEIIVIDNGSEKNENNLIAKNFPKFAKIYRLEINLGFTGGNNWALKKTKGKYIVLLNNDTIVDPNWLTPLVRLLEKDRKIAIVQPKIKLMNKKSFFDYAGAAGGYIDRYGFPFTRGRIFNTQEKDSGQYDGEFPIFWASGAACIIRKSIIKKVGGFFNENLFNYMEEIDLCWRVWRAGYKVMFTSTSVIYHKVAATAGKNVIQKRYWEHRNNLYILVRNLTKKEAIKILPIRFLLELIAYVYYIISKQKPFIKSLFLAHKDFIKNGFYIRLYRNRDLNHKTIPIYPGSIIFDHYIKKKKYFTDLRWSAKGNFSFLVYKNSQNTGSEVIFKMANKLIDKGFSARIYTLFGNKQNWYELNTSFRNIFHSFFQFKPDYLISTFWPTAYILPFMRSNKKYFFSQDWGPSLHEFILFKILAKNAYKIPANIIVHSNFLEEKVKENNRNSQVYKIKYNVLGNEFKRYIKNKNISKQKKSNKKIKILSVISWYTYCKGLDNLEEIITNLHKKYKNYYFTLVSREKKSFTNNIDKFVSNPSKSQIAKLYNDSDIFLSTSRTEGMPITGLEAMACGCLFITTDSGGVKNYAINDYNSIIISQPKDIWEKKIIEHLFKNEKKVEMLINNGYKTANQYWEDNIIEDFHKIFS</sequence>
<dbReference type="InterPro" id="IPR029044">
    <property type="entry name" value="Nucleotide-diphossugar_trans"/>
</dbReference>
<dbReference type="Gene3D" id="3.90.550.10">
    <property type="entry name" value="Spore Coat Polysaccharide Biosynthesis Protein SpsA, Chain A"/>
    <property type="match status" value="1"/>
</dbReference>